<evidence type="ECO:0008006" key="9">
    <source>
        <dbReference type="Google" id="ProtNLM"/>
    </source>
</evidence>
<keyword evidence="3 6" id="KW-0812">Transmembrane</keyword>
<dbReference type="Pfam" id="PF03706">
    <property type="entry name" value="LPG_synthase_TM"/>
    <property type="match status" value="1"/>
</dbReference>
<keyword evidence="8" id="KW-1185">Reference proteome</keyword>
<feature type="transmembrane region" description="Helical" evidence="6">
    <location>
        <begin position="195"/>
        <end position="213"/>
    </location>
</feature>
<feature type="transmembrane region" description="Helical" evidence="6">
    <location>
        <begin position="277"/>
        <end position="298"/>
    </location>
</feature>
<name>A0ABS1CMT7_9GAMM</name>
<dbReference type="Proteomes" id="UP000748752">
    <property type="component" value="Unassembled WGS sequence"/>
</dbReference>
<evidence type="ECO:0000256" key="6">
    <source>
        <dbReference type="SAM" id="Phobius"/>
    </source>
</evidence>
<comment type="caution">
    <text evidence="7">The sequence shown here is derived from an EMBL/GenBank/DDBJ whole genome shotgun (WGS) entry which is preliminary data.</text>
</comment>
<feature type="transmembrane region" description="Helical" evidence="6">
    <location>
        <begin position="169"/>
        <end position="189"/>
    </location>
</feature>
<sequence>MTAMNSTGSPAAVTRVGDLIGTFLLSYLIAAALIVALVDVAGVWNVLANTRLLDALISGGFIKYHDMQMGFVHGIPEVELYLLSQDPVDWRLMLVVVLLLLIYWLVKAVQFHGLARFSGVGGGFGEHTRAFYYGVGLNSLLPYNIGELATAQALAGQGQRLRDALNALFMLRLFLGFEILFYSLVGLIALGWGTWLTQVFWGLVIFFVLYLFMRGTRPTEDDGTRQRIWPEVGHALAALARDPLHLAQWCLLSILAFSLEHLAAYLTVMAFTSENVILNVDFSLLVMAIVGGYIARMIPLTPGGIGQFEWGFAAALYLGGLGFPESATIALLYGLVRYLISTLLTLTVRVSYGVETHVGAVLARFSRVDAATDA</sequence>
<dbReference type="PANTHER" id="PTHR39087:SF2">
    <property type="entry name" value="UPF0104 MEMBRANE PROTEIN MJ1595"/>
    <property type="match status" value="1"/>
</dbReference>
<proteinExistence type="predicted"/>
<keyword evidence="2" id="KW-1003">Cell membrane</keyword>
<feature type="transmembrane region" description="Helical" evidence="6">
    <location>
        <begin position="90"/>
        <end position="106"/>
    </location>
</feature>
<dbReference type="PANTHER" id="PTHR39087">
    <property type="entry name" value="UPF0104 MEMBRANE PROTEIN MJ1595"/>
    <property type="match status" value="1"/>
</dbReference>
<gene>
    <name evidence="7" type="ORF">CKO31_21320</name>
</gene>
<evidence type="ECO:0000313" key="8">
    <source>
        <dbReference type="Proteomes" id="UP000748752"/>
    </source>
</evidence>
<dbReference type="EMBL" id="NRRV01000074">
    <property type="protein sequence ID" value="MBK1633246.1"/>
    <property type="molecule type" value="Genomic_DNA"/>
</dbReference>
<protein>
    <recommendedName>
        <fullName evidence="9">Flippase-like domain-containing protein</fullName>
    </recommendedName>
</protein>
<dbReference type="InterPro" id="IPR022791">
    <property type="entry name" value="L-PG_synthase/AglD"/>
</dbReference>
<feature type="transmembrane region" description="Helical" evidence="6">
    <location>
        <begin position="310"/>
        <end position="336"/>
    </location>
</feature>
<evidence type="ECO:0000256" key="5">
    <source>
        <dbReference type="ARBA" id="ARBA00023136"/>
    </source>
</evidence>
<accession>A0ABS1CMT7</accession>
<evidence type="ECO:0000256" key="4">
    <source>
        <dbReference type="ARBA" id="ARBA00022989"/>
    </source>
</evidence>
<evidence type="ECO:0000256" key="2">
    <source>
        <dbReference type="ARBA" id="ARBA00022475"/>
    </source>
</evidence>
<keyword evidence="4 6" id="KW-1133">Transmembrane helix</keyword>
<evidence type="ECO:0000313" key="7">
    <source>
        <dbReference type="EMBL" id="MBK1633246.1"/>
    </source>
</evidence>
<reference evidence="7 8" key="1">
    <citation type="journal article" date="2020" name="Microorganisms">
        <title>Osmotic Adaptation and Compatible Solute Biosynthesis of Phototrophic Bacteria as Revealed from Genome Analyses.</title>
        <authorList>
            <person name="Imhoff J.F."/>
            <person name="Rahn T."/>
            <person name="Kunzel S."/>
            <person name="Keller A."/>
            <person name="Neulinger S.C."/>
        </authorList>
    </citation>
    <scope>NUCLEOTIDE SEQUENCE [LARGE SCALE GENOMIC DNA]</scope>
    <source>
        <strain evidence="7 8">DSM 6210</strain>
    </source>
</reference>
<keyword evidence="5 6" id="KW-0472">Membrane</keyword>
<feature type="transmembrane region" description="Helical" evidence="6">
    <location>
        <begin position="20"/>
        <end position="44"/>
    </location>
</feature>
<comment type="subcellular location">
    <subcellularLocation>
        <location evidence="1">Cell membrane</location>
        <topology evidence="1">Multi-pass membrane protein</topology>
    </subcellularLocation>
</comment>
<evidence type="ECO:0000256" key="1">
    <source>
        <dbReference type="ARBA" id="ARBA00004651"/>
    </source>
</evidence>
<organism evidence="7 8">
    <name type="scientific">Thiohalocapsa halophila</name>
    <dbReference type="NCBI Taxonomy" id="69359"/>
    <lineage>
        <taxon>Bacteria</taxon>
        <taxon>Pseudomonadati</taxon>
        <taxon>Pseudomonadota</taxon>
        <taxon>Gammaproteobacteria</taxon>
        <taxon>Chromatiales</taxon>
        <taxon>Chromatiaceae</taxon>
        <taxon>Thiohalocapsa</taxon>
    </lineage>
</organism>
<dbReference type="RefSeq" id="WP_200241409.1">
    <property type="nucleotide sequence ID" value="NZ_NRRV01000074.1"/>
</dbReference>
<evidence type="ECO:0000256" key="3">
    <source>
        <dbReference type="ARBA" id="ARBA00022692"/>
    </source>
</evidence>